<dbReference type="AlphaFoldDB" id="A0AAU1UJM0"/>
<sequence>MQFPEYGLDLQDGVLEEERGHLGGSGRAEPRKDRGRPQYLVRALELGVLLAQRGEFGAFVGGEPVVALARVGLGLPDPAAQGFRVHAEVGGQFLDLRLRVGGAVHPYRTLTQLQRVLSGGIAG</sequence>
<proteinExistence type="predicted"/>
<evidence type="ECO:0000313" key="1">
    <source>
        <dbReference type="EMBL" id="WTS17471.1"/>
    </source>
</evidence>
<reference evidence="1" key="1">
    <citation type="submission" date="2022-10" db="EMBL/GenBank/DDBJ databases">
        <title>The complete genomes of actinobacterial strains from the NBC collection.</title>
        <authorList>
            <person name="Joergensen T.S."/>
            <person name="Alvarez Arevalo M."/>
            <person name="Sterndorff E.B."/>
            <person name="Faurdal D."/>
            <person name="Vuksanovic O."/>
            <person name="Mourched A.-S."/>
            <person name="Charusanti P."/>
            <person name="Shaw S."/>
            <person name="Blin K."/>
            <person name="Weber T."/>
        </authorList>
    </citation>
    <scope>NUCLEOTIDE SEQUENCE</scope>
    <source>
        <strain evidence="1">NBC_00119</strain>
    </source>
</reference>
<protein>
    <submittedName>
        <fullName evidence="1">Uncharacterized protein</fullName>
    </submittedName>
</protein>
<organism evidence="1">
    <name type="scientific">Streptomyces sp. NBC_00119</name>
    <dbReference type="NCBI Taxonomy" id="2975659"/>
    <lineage>
        <taxon>Bacteria</taxon>
        <taxon>Bacillati</taxon>
        <taxon>Actinomycetota</taxon>
        <taxon>Actinomycetes</taxon>
        <taxon>Kitasatosporales</taxon>
        <taxon>Streptomycetaceae</taxon>
        <taxon>Streptomyces</taxon>
    </lineage>
</organism>
<name>A0AAU1UJM0_9ACTN</name>
<accession>A0AAU1UJM0</accession>
<gene>
    <name evidence="1" type="ORF">OHU69_44465</name>
</gene>
<dbReference type="EMBL" id="CP108195">
    <property type="protein sequence ID" value="WTS17471.1"/>
    <property type="molecule type" value="Genomic_DNA"/>
</dbReference>